<dbReference type="Pfam" id="PF17279">
    <property type="entry name" value="DUF5344"/>
    <property type="match status" value="1"/>
</dbReference>
<dbReference type="EMBL" id="LQQY01000044">
    <property type="protein sequence ID" value="KZE44230.1"/>
    <property type="molecule type" value="Genomic_DNA"/>
</dbReference>
<dbReference type="AlphaFoldDB" id="A0A161T480"/>
<organism evidence="1 2">
    <name type="scientific">Rossellomorea marisflavi</name>
    <dbReference type="NCBI Taxonomy" id="189381"/>
    <lineage>
        <taxon>Bacteria</taxon>
        <taxon>Bacillati</taxon>
        <taxon>Bacillota</taxon>
        <taxon>Bacilli</taxon>
        <taxon>Bacillales</taxon>
        <taxon>Bacillaceae</taxon>
        <taxon>Rossellomorea</taxon>
    </lineage>
</organism>
<dbReference type="Proteomes" id="UP000076510">
    <property type="component" value="Unassembled WGS sequence"/>
</dbReference>
<comment type="caution">
    <text evidence="1">The sequence shown here is derived from an EMBL/GenBank/DDBJ whole genome shotgun (WGS) entry which is preliminary data.</text>
</comment>
<accession>A0A161T480</accession>
<reference evidence="2" key="1">
    <citation type="submission" date="2016-01" db="EMBL/GenBank/DDBJ databases">
        <title>Whole genome sequencing of Bhargavaea cecembensis T14.</title>
        <authorList>
            <person name="Hong K.W."/>
        </authorList>
    </citation>
    <scope>NUCLEOTIDE SEQUENCE [LARGE SCALE GENOMIC DNA]</scope>
    <source>
        <strain evidence="2">M19</strain>
    </source>
</reference>
<dbReference type="InterPro" id="IPR046318">
    <property type="entry name" value="DUF5344"/>
</dbReference>
<evidence type="ECO:0000313" key="2">
    <source>
        <dbReference type="Proteomes" id="UP000076510"/>
    </source>
</evidence>
<protein>
    <recommendedName>
        <fullName evidence="3">YwqI/YxiC family protein</fullName>
    </recommendedName>
</protein>
<evidence type="ECO:0008006" key="3">
    <source>
        <dbReference type="Google" id="ProtNLM"/>
    </source>
</evidence>
<dbReference type="PATRIC" id="fig|189381.9.peg.2302"/>
<proteinExistence type="predicted"/>
<dbReference type="RefSeq" id="WP_048004626.1">
    <property type="nucleotide sequence ID" value="NZ_LDWH01000003.1"/>
</dbReference>
<name>A0A161T480_9BACI</name>
<sequence>MTTEIKVAQSEVRQLLSKMKASANAITPAMPKEIGAGNELKVVTTLNELNDQLEQMLTSYKEMALHHEALSQKAVEEMEETDRELSFHTMPR</sequence>
<evidence type="ECO:0000313" key="1">
    <source>
        <dbReference type="EMBL" id="KZE44230.1"/>
    </source>
</evidence>
<gene>
    <name evidence="1" type="ORF">AV649_07980</name>
</gene>